<name>A0A239HR87_9SPHN</name>
<dbReference type="Pfam" id="PF03808">
    <property type="entry name" value="Glyco_tran_WecG"/>
    <property type="match status" value="1"/>
</dbReference>
<dbReference type="Proteomes" id="UP000198281">
    <property type="component" value="Unassembled WGS sequence"/>
</dbReference>
<organism evidence="3 4">
    <name type="scientific">Edaphosphingomonas laterariae</name>
    <dbReference type="NCBI Taxonomy" id="861865"/>
    <lineage>
        <taxon>Bacteria</taxon>
        <taxon>Pseudomonadati</taxon>
        <taxon>Pseudomonadota</taxon>
        <taxon>Alphaproteobacteria</taxon>
        <taxon>Sphingomonadales</taxon>
        <taxon>Rhizorhabdaceae</taxon>
        <taxon>Edaphosphingomonas</taxon>
    </lineage>
</organism>
<dbReference type="NCBIfam" id="TIGR00696">
    <property type="entry name" value="wecG_tagA_cpsF"/>
    <property type="match status" value="1"/>
</dbReference>
<dbReference type="OrthoDB" id="9771846at2"/>
<dbReference type="PANTHER" id="PTHR34136">
    <property type="match status" value="1"/>
</dbReference>
<keyword evidence="1" id="KW-0328">Glycosyltransferase</keyword>
<protein>
    <submittedName>
        <fullName evidence="3">Polymer biosynthesis protein, WecB/TagA/CpsF family</fullName>
    </submittedName>
</protein>
<evidence type="ECO:0000313" key="4">
    <source>
        <dbReference type="Proteomes" id="UP000198281"/>
    </source>
</evidence>
<keyword evidence="2" id="KW-0808">Transferase</keyword>
<evidence type="ECO:0000256" key="1">
    <source>
        <dbReference type="ARBA" id="ARBA00022676"/>
    </source>
</evidence>
<dbReference type="RefSeq" id="WP_089220420.1">
    <property type="nucleotide sequence ID" value="NZ_FZOS01000018.1"/>
</dbReference>
<dbReference type="InterPro" id="IPR004629">
    <property type="entry name" value="WecG_TagA_CpsF"/>
</dbReference>
<dbReference type="CDD" id="cd06533">
    <property type="entry name" value="Glyco_transf_WecG_TagA"/>
    <property type="match status" value="1"/>
</dbReference>
<reference evidence="4" key="1">
    <citation type="submission" date="2017-06" db="EMBL/GenBank/DDBJ databases">
        <authorList>
            <person name="Varghese N."/>
            <person name="Submissions S."/>
        </authorList>
    </citation>
    <scope>NUCLEOTIDE SEQUENCE [LARGE SCALE GENOMIC DNA]</scope>
    <source>
        <strain evidence="4">LNB2</strain>
    </source>
</reference>
<accession>A0A239HR87</accession>
<dbReference type="PANTHER" id="PTHR34136:SF1">
    <property type="entry name" value="UDP-N-ACETYL-D-MANNOSAMINURONIC ACID TRANSFERASE"/>
    <property type="match status" value="1"/>
</dbReference>
<sequence>MSIESDRASALRYLDVDFDPRGSDAILAALAGRAPEAPFAFIVTPNVDHLIRLHGERRDPRLLQAYDRAATRLCDSRVLARLGALAGIDLPVTPGSDLTARLLNEVVRPGDRIAIVGGDAEMPALLARRLPQVEIVQHIPPMGMRTNAVAMAEAAAFVAQARARFAFLAVGSPQQEYLAAEIAARGDATGVGLCIGASIDFLTGRAQRAPQWMQSAGLEWLHRLASEPKRLWRRYLVEGPQIFRIAWAARRR</sequence>
<gene>
    <name evidence="3" type="ORF">SAMN06295912_11878</name>
</gene>
<dbReference type="GO" id="GO:0016758">
    <property type="term" value="F:hexosyltransferase activity"/>
    <property type="evidence" value="ECO:0007669"/>
    <property type="project" value="TreeGrafter"/>
</dbReference>
<proteinExistence type="predicted"/>
<evidence type="ECO:0000313" key="3">
    <source>
        <dbReference type="EMBL" id="SNS83806.1"/>
    </source>
</evidence>
<dbReference type="AlphaFoldDB" id="A0A239HR87"/>
<evidence type="ECO:0000256" key="2">
    <source>
        <dbReference type="ARBA" id="ARBA00022679"/>
    </source>
</evidence>
<keyword evidence="4" id="KW-1185">Reference proteome</keyword>
<dbReference type="EMBL" id="FZOS01000018">
    <property type="protein sequence ID" value="SNS83806.1"/>
    <property type="molecule type" value="Genomic_DNA"/>
</dbReference>